<dbReference type="InterPro" id="IPR012796">
    <property type="entry name" value="Lysidine-tRNA-synth_C"/>
</dbReference>
<dbReference type="GO" id="GO:0005737">
    <property type="term" value="C:cytoplasm"/>
    <property type="evidence" value="ECO:0007669"/>
    <property type="project" value="UniProtKB-SubCell"/>
</dbReference>
<dbReference type="SUPFAM" id="SSF56037">
    <property type="entry name" value="PheT/TilS domain"/>
    <property type="match status" value="1"/>
</dbReference>
<dbReference type="PATRIC" id="fig|1225176.3.peg.1557"/>
<dbReference type="HAMAP" id="MF_01161">
    <property type="entry name" value="tRNA_Ile_lys_synt"/>
    <property type="match status" value="1"/>
</dbReference>
<dbReference type="Pfam" id="PF11734">
    <property type="entry name" value="TilS_C"/>
    <property type="match status" value="1"/>
</dbReference>
<comment type="subcellular location">
    <subcellularLocation>
        <location evidence="1 8">Cytoplasm</location>
    </subcellularLocation>
</comment>
<keyword evidence="2 8" id="KW-0963">Cytoplasm</keyword>
<reference evidence="10 11" key="1">
    <citation type="journal article" date="2012" name="J. Bacteriol.">
        <title>Draft Genome Sequence of Cecembia lonarensis Strain LW9T, Isolated from Lonar Lake, a Haloalkaline Lake in India.</title>
        <authorList>
            <person name="Shivaji S."/>
            <person name="Ara S."/>
            <person name="Singh A."/>
            <person name="Pinnaka A.K."/>
        </authorList>
    </citation>
    <scope>NUCLEOTIDE SEQUENCE [LARGE SCALE GENOMIC DNA]</scope>
    <source>
        <strain evidence="10 11">LW9</strain>
    </source>
</reference>
<keyword evidence="11" id="KW-1185">Reference proteome</keyword>
<evidence type="ECO:0000259" key="9">
    <source>
        <dbReference type="SMART" id="SM00977"/>
    </source>
</evidence>
<feature type="domain" description="Lysidine-tRNA(Ile) synthetase C-terminal" evidence="9">
    <location>
        <begin position="363"/>
        <end position="435"/>
    </location>
</feature>
<comment type="domain">
    <text evidence="8">The N-terminal region contains the highly conserved SGGXDS motif, predicted to be a P-loop motif involved in ATP binding.</text>
</comment>
<keyword evidence="3 8" id="KW-0436">Ligase</keyword>
<evidence type="ECO:0000256" key="3">
    <source>
        <dbReference type="ARBA" id="ARBA00022598"/>
    </source>
</evidence>
<comment type="similarity">
    <text evidence="8">Belongs to the tRNA(Ile)-lysidine synthase family.</text>
</comment>
<accession>K1L0I3</accession>
<evidence type="ECO:0000256" key="8">
    <source>
        <dbReference type="HAMAP-Rule" id="MF_01161"/>
    </source>
</evidence>
<evidence type="ECO:0000256" key="5">
    <source>
        <dbReference type="ARBA" id="ARBA00022741"/>
    </source>
</evidence>
<dbReference type="SMART" id="SM00977">
    <property type="entry name" value="TilS_C"/>
    <property type="match status" value="1"/>
</dbReference>
<dbReference type="CDD" id="cd01992">
    <property type="entry name" value="TilS_N"/>
    <property type="match status" value="1"/>
</dbReference>
<comment type="catalytic activity">
    <reaction evidence="7 8">
        <text>cytidine(34) in tRNA(Ile2) + L-lysine + ATP = lysidine(34) in tRNA(Ile2) + AMP + diphosphate + H(+)</text>
        <dbReference type="Rhea" id="RHEA:43744"/>
        <dbReference type="Rhea" id="RHEA-COMP:10625"/>
        <dbReference type="Rhea" id="RHEA-COMP:10670"/>
        <dbReference type="ChEBI" id="CHEBI:15378"/>
        <dbReference type="ChEBI" id="CHEBI:30616"/>
        <dbReference type="ChEBI" id="CHEBI:32551"/>
        <dbReference type="ChEBI" id="CHEBI:33019"/>
        <dbReference type="ChEBI" id="CHEBI:82748"/>
        <dbReference type="ChEBI" id="CHEBI:83665"/>
        <dbReference type="ChEBI" id="CHEBI:456215"/>
        <dbReference type="EC" id="6.3.4.19"/>
    </reaction>
</comment>
<dbReference type="SUPFAM" id="SSF52402">
    <property type="entry name" value="Adenine nucleotide alpha hydrolases-like"/>
    <property type="match status" value="1"/>
</dbReference>
<dbReference type="RefSeq" id="WP_009184498.1">
    <property type="nucleotide sequence ID" value="NZ_AMGM01000016.1"/>
</dbReference>
<name>K1L0I3_CECL9</name>
<dbReference type="PANTHER" id="PTHR43033:SF1">
    <property type="entry name" value="TRNA(ILE)-LYSIDINE SYNTHASE-RELATED"/>
    <property type="match status" value="1"/>
</dbReference>
<organism evidence="10 11">
    <name type="scientific">Cecembia lonarensis (strain CCUG 58316 / KCTC 22772 / LW9)</name>
    <dbReference type="NCBI Taxonomy" id="1225176"/>
    <lineage>
        <taxon>Bacteria</taxon>
        <taxon>Pseudomonadati</taxon>
        <taxon>Bacteroidota</taxon>
        <taxon>Cytophagia</taxon>
        <taxon>Cytophagales</taxon>
        <taxon>Cyclobacteriaceae</taxon>
        <taxon>Cecembia</taxon>
    </lineage>
</organism>
<dbReference type="InterPro" id="IPR012795">
    <property type="entry name" value="tRNA_Ile_lys_synt_N"/>
</dbReference>
<keyword evidence="6 8" id="KW-0067">ATP-binding</keyword>
<proteinExistence type="inferred from homology"/>
<evidence type="ECO:0000256" key="4">
    <source>
        <dbReference type="ARBA" id="ARBA00022694"/>
    </source>
</evidence>
<dbReference type="InterPro" id="IPR014729">
    <property type="entry name" value="Rossmann-like_a/b/a_fold"/>
</dbReference>
<dbReference type="OrthoDB" id="9807403at2"/>
<evidence type="ECO:0000256" key="2">
    <source>
        <dbReference type="ARBA" id="ARBA00022490"/>
    </source>
</evidence>
<dbReference type="Gene3D" id="3.40.50.620">
    <property type="entry name" value="HUPs"/>
    <property type="match status" value="1"/>
</dbReference>
<dbReference type="Pfam" id="PF01171">
    <property type="entry name" value="ATP_bind_3"/>
    <property type="match status" value="1"/>
</dbReference>
<dbReference type="EC" id="6.3.4.19" evidence="8"/>
<keyword evidence="4 8" id="KW-0819">tRNA processing</keyword>
<evidence type="ECO:0000256" key="7">
    <source>
        <dbReference type="ARBA" id="ARBA00048539"/>
    </source>
</evidence>
<evidence type="ECO:0000256" key="6">
    <source>
        <dbReference type="ARBA" id="ARBA00022840"/>
    </source>
</evidence>
<dbReference type="InterPro" id="IPR011063">
    <property type="entry name" value="TilS/TtcA_N"/>
</dbReference>
<dbReference type="PANTHER" id="PTHR43033">
    <property type="entry name" value="TRNA(ILE)-LYSIDINE SYNTHASE-RELATED"/>
    <property type="match status" value="1"/>
</dbReference>
<feature type="binding site" evidence="8">
    <location>
        <begin position="26"/>
        <end position="31"/>
    </location>
    <ligand>
        <name>ATP</name>
        <dbReference type="ChEBI" id="CHEBI:30616"/>
    </ligand>
</feature>
<keyword evidence="5 8" id="KW-0547">Nucleotide-binding</keyword>
<evidence type="ECO:0000256" key="1">
    <source>
        <dbReference type="ARBA" id="ARBA00004496"/>
    </source>
</evidence>
<dbReference type="Proteomes" id="UP000004478">
    <property type="component" value="Unassembled WGS sequence"/>
</dbReference>
<dbReference type="EMBL" id="AMGM01000016">
    <property type="protein sequence ID" value="EKB49910.1"/>
    <property type="molecule type" value="Genomic_DNA"/>
</dbReference>
<protein>
    <recommendedName>
        <fullName evidence="8">tRNA(Ile)-lysidine synthase</fullName>
        <ecNumber evidence="8">6.3.4.19</ecNumber>
    </recommendedName>
    <alternativeName>
        <fullName evidence="8">tRNA(Ile)-2-lysyl-cytidine synthase</fullName>
    </alternativeName>
    <alternativeName>
        <fullName evidence="8">tRNA(Ile)-lysidine synthetase</fullName>
    </alternativeName>
</protein>
<comment type="caution">
    <text evidence="10">The sequence shown here is derived from an EMBL/GenBank/DDBJ whole genome shotgun (WGS) entry which is preliminary data.</text>
</comment>
<dbReference type="InterPro" id="IPR012094">
    <property type="entry name" value="tRNA_Ile_lys_synt"/>
</dbReference>
<sequence length="440" mass="51098">MVSAFIEHIRQKNLFDQSSNYLLAVSGGMDSVALGYLLIEAGVCFEIAHVNFGLRGEESDGDEFFVKKLGLKWGVIVHLMRVDDKAFSKQGASVQMTAREIRYQWFEELLKERSLQGILVAHHFEDQLETVLLNLLRGSGIEGVYGMSDRRGMIIRPLLPFRKTEISQFMLENQYDWREDSSNIQDKYKRNFIRNQILPLIEQKFPAGLSMMGQSFQRVKDTGKAFFYLYQDWKGKYIRQEGPYQLLSVRDFLTLPGSHSFLFYWLRDYGFGPADIEDIMHSAQNRVVGKVFHAGNYTINLDREELILGEKGQDWQPFEIHKDEIRFAIQGDVYDILRVEQDFPLDRNKTNAMLDLDKLSFPLSVRKWRTGDRMVPLGMKSEKKISDILIDLKLPLLEKEKIAVVLSGQDIVWLVGHRISDRYKCEAESKNILYLKKIKV</sequence>
<dbReference type="GO" id="GO:0032267">
    <property type="term" value="F:tRNA(Ile)-lysidine synthase activity"/>
    <property type="evidence" value="ECO:0007669"/>
    <property type="project" value="UniProtKB-EC"/>
</dbReference>
<gene>
    <name evidence="8 10" type="primary">tilS</name>
    <name evidence="10" type="ORF">B879_01463</name>
</gene>
<evidence type="ECO:0000313" key="11">
    <source>
        <dbReference type="Proteomes" id="UP000004478"/>
    </source>
</evidence>
<comment type="function">
    <text evidence="8">Ligates lysine onto the cytidine present at position 34 of the AUA codon-specific tRNA(Ile) that contains the anticodon CAU, in an ATP-dependent manner. Cytidine is converted to lysidine, thus changing the amino acid specificity of the tRNA from methionine to isoleucine.</text>
</comment>
<dbReference type="GO" id="GO:0006400">
    <property type="term" value="P:tRNA modification"/>
    <property type="evidence" value="ECO:0007669"/>
    <property type="project" value="UniProtKB-UniRule"/>
</dbReference>
<dbReference type="NCBIfam" id="TIGR02433">
    <property type="entry name" value="lysidine_TilS_C"/>
    <property type="match status" value="1"/>
</dbReference>
<dbReference type="GO" id="GO:0005524">
    <property type="term" value="F:ATP binding"/>
    <property type="evidence" value="ECO:0007669"/>
    <property type="project" value="UniProtKB-UniRule"/>
</dbReference>
<evidence type="ECO:0000313" key="10">
    <source>
        <dbReference type="EMBL" id="EKB49910.1"/>
    </source>
</evidence>
<dbReference type="NCBIfam" id="TIGR02432">
    <property type="entry name" value="lysidine_TilS_N"/>
    <property type="match status" value="1"/>
</dbReference>
<dbReference type="AlphaFoldDB" id="K1L0I3"/>